<dbReference type="HOGENOM" id="CLU_013430_3_0_9"/>
<dbReference type="FunFam" id="1.20.1510.10:FF:000006">
    <property type="entry name" value="Divalent cation efflux transporter"/>
    <property type="match status" value="1"/>
</dbReference>
<evidence type="ECO:0000256" key="5">
    <source>
        <dbReference type="ARBA" id="ARBA00022989"/>
    </source>
</evidence>
<protein>
    <submittedName>
        <fullName evidence="10">Cation transporter</fullName>
    </submittedName>
</protein>
<feature type="transmembrane region" description="Helical" evidence="7">
    <location>
        <begin position="109"/>
        <end position="126"/>
    </location>
</feature>
<keyword evidence="4 7" id="KW-0812">Transmembrane</keyword>
<evidence type="ECO:0000256" key="4">
    <source>
        <dbReference type="ARBA" id="ARBA00022692"/>
    </source>
</evidence>
<dbReference type="eggNOG" id="COG0053">
    <property type="taxonomic scope" value="Bacteria"/>
</dbReference>
<dbReference type="SUPFAM" id="SSF161111">
    <property type="entry name" value="Cation efflux protein transmembrane domain-like"/>
    <property type="match status" value="1"/>
</dbReference>
<dbReference type="RefSeq" id="WP_025248767.1">
    <property type="nucleotide sequence ID" value="NZ_CP007032.1"/>
</dbReference>
<dbReference type="InterPro" id="IPR027469">
    <property type="entry name" value="Cation_efflux_TMD_sf"/>
</dbReference>
<comment type="subcellular location">
    <subcellularLocation>
        <location evidence="1">Membrane</location>
        <topology evidence="1">Multi-pass membrane protein</topology>
    </subcellularLocation>
</comment>
<dbReference type="OrthoDB" id="9806522at2"/>
<feature type="transmembrane region" description="Helical" evidence="7">
    <location>
        <begin position="34"/>
        <end position="55"/>
    </location>
</feature>
<sequence>MQEKTKAAAISVLSNSVLTIGKVVIGVLSGSVSIISEGIHSGIDLIAAIIALFAVRESGKPADARHTYGHGKIENVSGTIEAMLIFVAALLIIKEAVNKLSEGAAVENLGWGLVIMGFSAATNLLVSANLMRVAKKTDSVALEADALHLRTDVITSAGVFIGLLIIKITGWALVDPLIAIFVACLIFKAAYDLTKEAFMPLVDVSLDPQEYQIILGVLEEYKSQFVEFHKLRTRRAGAERHIDLHLVVPKYESIYDIHELCDQIELEIKKKIPGTQILIHAEPCGDNPGKCQVCDENQATCHKAAKDEILLTKN</sequence>
<dbReference type="Pfam" id="PF16916">
    <property type="entry name" value="ZT_dimer"/>
    <property type="match status" value="1"/>
</dbReference>
<dbReference type="InterPro" id="IPR058533">
    <property type="entry name" value="Cation_efflux_TM"/>
</dbReference>
<dbReference type="AlphaFoldDB" id="W0E9M4"/>
<evidence type="ECO:0000256" key="7">
    <source>
        <dbReference type="SAM" id="Phobius"/>
    </source>
</evidence>
<feature type="transmembrane region" description="Helical" evidence="7">
    <location>
        <begin position="76"/>
        <end position="97"/>
    </location>
</feature>
<evidence type="ECO:0000313" key="11">
    <source>
        <dbReference type="Proteomes" id="UP000010847"/>
    </source>
</evidence>
<feature type="transmembrane region" description="Helical" evidence="7">
    <location>
        <begin position="7"/>
        <end position="28"/>
    </location>
</feature>
<evidence type="ECO:0000256" key="2">
    <source>
        <dbReference type="ARBA" id="ARBA00008114"/>
    </source>
</evidence>
<comment type="similarity">
    <text evidence="2">Belongs to the cation diffusion facilitator (CDF) transporter (TC 2.A.4) family.</text>
</comment>
<dbReference type="GO" id="GO:0015341">
    <property type="term" value="F:zinc efflux antiporter activity"/>
    <property type="evidence" value="ECO:0007669"/>
    <property type="project" value="TreeGrafter"/>
</dbReference>
<proteinExistence type="inferred from homology"/>
<keyword evidence="11" id="KW-1185">Reference proteome</keyword>
<dbReference type="STRING" id="871968.DESME_10815"/>
<dbReference type="Proteomes" id="UP000010847">
    <property type="component" value="Chromosome"/>
</dbReference>
<dbReference type="SUPFAM" id="SSF160240">
    <property type="entry name" value="Cation efflux protein cytoplasmic domain-like"/>
    <property type="match status" value="1"/>
</dbReference>
<evidence type="ECO:0000259" key="9">
    <source>
        <dbReference type="Pfam" id="PF16916"/>
    </source>
</evidence>
<dbReference type="InterPro" id="IPR050291">
    <property type="entry name" value="CDF_Transporter"/>
</dbReference>
<dbReference type="Gene3D" id="3.30.70.1350">
    <property type="entry name" value="Cation efflux protein, cytoplasmic domain"/>
    <property type="match status" value="1"/>
</dbReference>
<reference evidence="10 11" key="1">
    <citation type="submission" date="2013-12" db="EMBL/GenBank/DDBJ databases">
        <authorList>
            <consortium name="DOE Joint Genome Institute"/>
            <person name="Smidt H."/>
            <person name="Huntemann M."/>
            <person name="Han J."/>
            <person name="Chen A."/>
            <person name="Kyrpides N."/>
            <person name="Mavromatis K."/>
            <person name="Markowitz V."/>
            <person name="Palaniappan K."/>
            <person name="Ivanova N."/>
            <person name="Schaumberg A."/>
            <person name="Pati A."/>
            <person name="Liolios K."/>
            <person name="Nordberg H.P."/>
            <person name="Cantor M.N."/>
            <person name="Hua S.X."/>
            <person name="Woyke T."/>
        </authorList>
    </citation>
    <scope>NUCLEOTIDE SEQUENCE [LARGE SCALE GENOMIC DNA]</scope>
    <source>
        <strain evidence="11">DSM 15288</strain>
    </source>
</reference>
<dbReference type="PANTHER" id="PTHR43840">
    <property type="entry name" value="MITOCHONDRIAL METAL TRANSPORTER 1-RELATED"/>
    <property type="match status" value="1"/>
</dbReference>
<evidence type="ECO:0000313" key="10">
    <source>
        <dbReference type="EMBL" id="AHF07467.1"/>
    </source>
</evidence>
<dbReference type="GO" id="GO:0015093">
    <property type="term" value="F:ferrous iron transmembrane transporter activity"/>
    <property type="evidence" value="ECO:0007669"/>
    <property type="project" value="TreeGrafter"/>
</dbReference>
<dbReference type="Pfam" id="PF01545">
    <property type="entry name" value="Cation_efflux"/>
    <property type="match status" value="1"/>
</dbReference>
<dbReference type="InterPro" id="IPR036837">
    <property type="entry name" value="Cation_efflux_CTD_sf"/>
</dbReference>
<dbReference type="GO" id="GO:0015086">
    <property type="term" value="F:cadmium ion transmembrane transporter activity"/>
    <property type="evidence" value="ECO:0007669"/>
    <property type="project" value="TreeGrafter"/>
</dbReference>
<dbReference type="KEGG" id="dmt:DESME_10815"/>
<keyword evidence="5 7" id="KW-1133">Transmembrane helix</keyword>
<keyword evidence="3" id="KW-0813">Transport</keyword>
<feature type="domain" description="Cation efflux protein cytoplasmic" evidence="9">
    <location>
        <begin position="206"/>
        <end position="284"/>
    </location>
</feature>
<organism evidence="10 11">
    <name type="scientific">Desulfitobacterium metallireducens DSM 15288</name>
    <dbReference type="NCBI Taxonomy" id="871968"/>
    <lineage>
        <taxon>Bacteria</taxon>
        <taxon>Bacillati</taxon>
        <taxon>Bacillota</taxon>
        <taxon>Clostridia</taxon>
        <taxon>Eubacteriales</taxon>
        <taxon>Desulfitobacteriaceae</taxon>
        <taxon>Desulfitobacterium</taxon>
    </lineage>
</organism>
<dbReference type="Gene3D" id="1.20.1510.10">
    <property type="entry name" value="Cation efflux protein transmembrane domain"/>
    <property type="match status" value="1"/>
</dbReference>
<dbReference type="InterPro" id="IPR002524">
    <property type="entry name" value="Cation_efflux"/>
</dbReference>
<evidence type="ECO:0000256" key="1">
    <source>
        <dbReference type="ARBA" id="ARBA00004141"/>
    </source>
</evidence>
<evidence type="ECO:0000256" key="3">
    <source>
        <dbReference type="ARBA" id="ARBA00022448"/>
    </source>
</evidence>
<evidence type="ECO:0000256" key="6">
    <source>
        <dbReference type="ARBA" id="ARBA00023136"/>
    </source>
</evidence>
<dbReference type="PANTHER" id="PTHR43840:SF15">
    <property type="entry name" value="MITOCHONDRIAL METAL TRANSPORTER 1-RELATED"/>
    <property type="match status" value="1"/>
</dbReference>
<name>W0E9M4_9FIRM</name>
<dbReference type="GO" id="GO:0006882">
    <property type="term" value="P:intracellular zinc ion homeostasis"/>
    <property type="evidence" value="ECO:0007669"/>
    <property type="project" value="TreeGrafter"/>
</dbReference>
<dbReference type="EMBL" id="CP007032">
    <property type="protein sequence ID" value="AHF07467.1"/>
    <property type="molecule type" value="Genomic_DNA"/>
</dbReference>
<accession>W0E9M4</accession>
<keyword evidence="6 7" id="KW-0472">Membrane</keyword>
<evidence type="ECO:0000259" key="8">
    <source>
        <dbReference type="Pfam" id="PF01545"/>
    </source>
</evidence>
<dbReference type="NCBIfam" id="TIGR01297">
    <property type="entry name" value="CDF"/>
    <property type="match status" value="1"/>
</dbReference>
<feature type="domain" description="Cation efflux protein transmembrane" evidence="8">
    <location>
        <begin position="10"/>
        <end position="199"/>
    </location>
</feature>
<gene>
    <name evidence="10" type="ORF">DESME_10815</name>
</gene>
<dbReference type="InterPro" id="IPR027470">
    <property type="entry name" value="Cation_efflux_CTD"/>
</dbReference>
<dbReference type="GO" id="GO:0005886">
    <property type="term" value="C:plasma membrane"/>
    <property type="evidence" value="ECO:0007669"/>
    <property type="project" value="TreeGrafter"/>
</dbReference>